<reference evidence="1 2" key="1">
    <citation type="journal article" date="2012" name="MBio">
        <title>Comparative genome analysis of three eukaryotic parasites with differing abilities to transform leukocytes reveals key mediators of Theileria-induced leukocyte transformation.</title>
        <authorList>
            <person name="Hayashida K."/>
            <person name="Hara Y."/>
            <person name="Abe T."/>
            <person name="Yamasaki C."/>
            <person name="Toyoda A."/>
            <person name="Kosuge T."/>
            <person name="Suzuki Y."/>
            <person name="Sato Y."/>
            <person name="Kawashima S."/>
            <person name="Katayama T."/>
            <person name="Wakaguri H."/>
            <person name="Inoue N."/>
            <person name="Homma K."/>
            <person name="Tada-Umezaki M."/>
            <person name="Yagi Y."/>
            <person name="Fujii Y."/>
            <person name="Habara T."/>
            <person name="Kanehisa M."/>
            <person name="Watanabe H."/>
            <person name="Ito K."/>
            <person name="Gojobori T."/>
            <person name="Sugawara H."/>
            <person name="Imanishi T."/>
            <person name="Weir W."/>
            <person name="Gardner M."/>
            <person name="Pain A."/>
            <person name="Shiels B."/>
            <person name="Hattori M."/>
            <person name="Nene V."/>
            <person name="Sugimoto C."/>
        </authorList>
    </citation>
    <scope>NUCLEOTIDE SEQUENCE [LARGE SCALE GENOMIC DNA]</scope>
    <source>
        <strain evidence="1 2">Shintoku</strain>
    </source>
</reference>
<dbReference type="OrthoDB" id="433917at2759"/>
<dbReference type="VEuPathDB" id="PiroplasmaDB:TOT_030000397"/>
<protein>
    <recommendedName>
        <fullName evidence="3">Ribosomal protein/NADH dehydrogenase domain-containing protein</fullName>
    </recommendedName>
</protein>
<evidence type="ECO:0008006" key="3">
    <source>
        <dbReference type="Google" id="ProtNLM"/>
    </source>
</evidence>
<dbReference type="eggNOG" id="ENOG502SUD5">
    <property type="taxonomic scope" value="Eukaryota"/>
</dbReference>
<dbReference type="Proteomes" id="UP000003786">
    <property type="component" value="Chromosome 3"/>
</dbReference>
<evidence type="ECO:0000313" key="1">
    <source>
        <dbReference type="EMBL" id="BAM41134.1"/>
    </source>
</evidence>
<gene>
    <name evidence="1" type="ORF">TOT_030000397</name>
</gene>
<dbReference type="EMBL" id="AP011948">
    <property type="protein sequence ID" value="BAM41134.1"/>
    <property type="molecule type" value="Genomic_DNA"/>
</dbReference>
<organism evidence="1 2">
    <name type="scientific">Theileria orientalis strain Shintoku</name>
    <dbReference type="NCBI Taxonomy" id="869250"/>
    <lineage>
        <taxon>Eukaryota</taxon>
        <taxon>Sar</taxon>
        <taxon>Alveolata</taxon>
        <taxon>Apicomplexa</taxon>
        <taxon>Aconoidasida</taxon>
        <taxon>Piroplasmida</taxon>
        <taxon>Theileriidae</taxon>
        <taxon>Theileria</taxon>
    </lineage>
</organism>
<accession>J4DPQ9</accession>
<keyword evidence="2" id="KW-1185">Reference proteome</keyword>
<sequence length="119" mass="13950">MPPYNLVPKLSIFGAVKHMHISYSNRRLNTADIARRLVVYATGKELKLKYPSLNVTWEILDYDTPANVQVEYLDGKTERFLIEGYSKREQEKIINDWQFEADLVPYPETQAPKFEKKEV</sequence>
<dbReference type="KEGG" id="tot:TOT_030000397"/>
<dbReference type="RefSeq" id="XP_009691435.1">
    <property type="nucleotide sequence ID" value="XM_009693140.1"/>
</dbReference>
<proteinExistence type="predicted"/>
<name>J4DPQ9_THEOR</name>
<evidence type="ECO:0000313" key="2">
    <source>
        <dbReference type="Proteomes" id="UP000003786"/>
    </source>
</evidence>
<dbReference type="AlphaFoldDB" id="J4DPQ9"/>
<dbReference type="GeneID" id="20715577"/>
<dbReference type="OMA" id="TWEILDY"/>